<evidence type="ECO:0000313" key="11">
    <source>
        <dbReference type="EMBL" id="XAT63170.1"/>
    </source>
</evidence>
<evidence type="ECO:0000256" key="7">
    <source>
        <dbReference type="ARBA" id="ARBA00022801"/>
    </source>
</evidence>
<evidence type="ECO:0000256" key="6">
    <source>
        <dbReference type="ARBA" id="ARBA00022563"/>
    </source>
</evidence>
<organism evidence="11 12">
    <name type="scientific">Geoglobus acetivorans</name>
    <dbReference type="NCBI Taxonomy" id="565033"/>
    <lineage>
        <taxon>Archaea</taxon>
        <taxon>Methanobacteriati</taxon>
        <taxon>Methanobacteriota</taxon>
        <taxon>Archaeoglobi</taxon>
        <taxon>Archaeoglobales</taxon>
        <taxon>Archaeoglobaceae</taxon>
        <taxon>Geoglobus</taxon>
    </lineage>
</organism>
<comment type="function">
    <text evidence="10">Catalyzes the hydrolysis of methenyl-H(4)MPT(+) to 5-formyl-H(4)MPT.</text>
</comment>
<evidence type="ECO:0000256" key="8">
    <source>
        <dbReference type="ARBA" id="ARBA00030468"/>
    </source>
</evidence>
<gene>
    <name evidence="10 11" type="primary">mch</name>
    <name evidence="11" type="ORF">LPQ35_07880</name>
</gene>
<sequence>MVELISVNELALNIVEDMLDFEEELRIESKKLENGATVIDCGVNVPGSYEAGIMYTEICMGGLAKIDIVVDYVNDIPFAFITEYTDHPAVACLGSQKAGWAISVDKYFAMGSGPARALALKPKKTYELIDYKDDASYAVIALEANKLPDEKVMEHIAKECDVDPEDLYAVVAPTASIVGSVQISGRIVETGIYKMAEIGYDPKKILYGAGKCPIAPILENDLKAMGATNDSMLYYGSVYLTVTEYDEILKNVPSNTSRDYGKPFYEIFKDANYDFYKIDPHLFAPAQIVINDKSTGKTYVHGKLNSEVLLKSYQIVTE</sequence>
<dbReference type="EC" id="3.5.4.27" evidence="3 10"/>
<evidence type="ECO:0000256" key="5">
    <source>
        <dbReference type="ARBA" id="ARBA00022490"/>
    </source>
</evidence>
<keyword evidence="12" id="KW-1185">Reference proteome</keyword>
<evidence type="ECO:0000256" key="10">
    <source>
        <dbReference type="HAMAP-Rule" id="MF_00486"/>
    </source>
</evidence>
<dbReference type="HAMAP" id="MF_00486">
    <property type="entry name" value="McH"/>
    <property type="match status" value="1"/>
</dbReference>
<evidence type="ECO:0000256" key="4">
    <source>
        <dbReference type="ARBA" id="ARBA00020597"/>
    </source>
</evidence>
<dbReference type="CDD" id="cd00545">
    <property type="entry name" value="MCH"/>
    <property type="match status" value="1"/>
</dbReference>
<dbReference type="Pfam" id="PF02289">
    <property type="entry name" value="MCH"/>
    <property type="match status" value="1"/>
</dbReference>
<protein>
    <recommendedName>
        <fullName evidence="4 10">Methenyltetrahydromethanopterin cyclohydrolase</fullName>
        <ecNumber evidence="3 10">3.5.4.27</ecNumber>
    </recommendedName>
    <alternativeName>
        <fullName evidence="8 10">Methenyl-H4MPT cyclohydrolase</fullName>
    </alternativeName>
</protein>
<evidence type="ECO:0000256" key="2">
    <source>
        <dbReference type="ARBA" id="ARBA00006902"/>
    </source>
</evidence>
<comment type="pathway">
    <text evidence="10">Metabolic intermediate metabolism; lactate oxidation.</text>
</comment>
<evidence type="ECO:0000256" key="1">
    <source>
        <dbReference type="ARBA" id="ARBA00004496"/>
    </source>
</evidence>
<evidence type="ECO:0000313" key="12">
    <source>
        <dbReference type="Proteomes" id="UP001492541"/>
    </source>
</evidence>
<comment type="catalytic activity">
    <reaction evidence="9 10">
        <text>5,10-methenyl-5,6,7,8-tetrahydromethanopterin + H2O = N(5)-formyl-5,6,7,8-tetrahydromethanopterin + H(+)</text>
        <dbReference type="Rhea" id="RHEA:19053"/>
        <dbReference type="ChEBI" id="CHEBI:15377"/>
        <dbReference type="ChEBI" id="CHEBI:15378"/>
        <dbReference type="ChEBI" id="CHEBI:58018"/>
        <dbReference type="ChEBI" id="CHEBI:58337"/>
        <dbReference type="EC" id="3.5.4.27"/>
    </reaction>
</comment>
<dbReference type="EMBL" id="CP087714">
    <property type="protein sequence ID" value="XAT63170.1"/>
    <property type="molecule type" value="Genomic_DNA"/>
</dbReference>
<dbReference type="Proteomes" id="UP001492541">
    <property type="component" value="Chromosome"/>
</dbReference>
<dbReference type="Gene3D" id="3.30.1030.10">
    <property type="entry name" value="Methenyltetrahydromethanopterin Cyclohydrolase, Chain A, domain 2"/>
    <property type="match status" value="1"/>
</dbReference>
<proteinExistence type="inferred from homology"/>
<keyword evidence="7 10" id="KW-0378">Hydrolase</keyword>
<comment type="subcellular location">
    <subcellularLocation>
        <location evidence="1 10">Cytoplasm</location>
    </subcellularLocation>
</comment>
<dbReference type="InterPro" id="IPR003209">
    <property type="entry name" value="METHMP_CycHdrlase"/>
</dbReference>
<keyword evidence="6 10" id="KW-0554">One-carbon metabolism</keyword>
<dbReference type="GO" id="GO:0018759">
    <property type="term" value="F:methenyltetrahydromethanopterin cyclohydrolase activity"/>
    <property type="evidence" value="ECO:0007669"/>
    <property type="project" value="UniProtKB-EC"/>
</dbReference>
<dbReference type="SUPFAM" id="SSF56199">
    <property type="entry name" value="Methenyltetrahydromethanopterin cyclohydrolase"/>
    <property type="match status" value="1"/>
</dbReference>
<evidence type="ECO:0000256" key="3">
    <source>
        <dbReference type="ARBA" id="ARBA00012765"/>
    </source>
</evidence>
<accession>A0ABZ3H0S3</accession>
<reference evidence="11 12" key="1">
    <citation type="submission" date="2021-11" db="EMBL/GenBank/DDBJ databases">
        <title>Whole genome of Geoglobus acetivorans.</title>
        <authorList>
            <person name="Liu D."/>
        </authorList>
    </citation>
    <scope>NUCLEOTIDE SEQUENCE [LARGE SCALE GENOMIC DNA]</scope>
    <source>
        <strain evidence="11 12">SBH6</strain>
    </source>
</reference>
<dbReference type="NCBIfam" id="TIGR03120">
    <property type="entry name" value="one_C_mch"/>
    <property type="match status" value="1"/>
</dbReference>
<keyword evidence="5 10" id="KW-0963">Cytoplasm</keyword>
<evidence type="ECO:0000256" key="9">
    <source>
        <dbReference type="ARBA" id="ARBA00048684"/>
    </source>
</evidence>
<dbReference type="Gene3D" id="3.10.340.11">
    <property type="entry name" value="Methenyltetrahydromethanopterin Cyclohydrolase, Chain A, domain 1"/>
    <property type="match status" value="1"/>
</dbReference>
<name>A0ABZ3H0S3_GEOAI</name>
<comment type="similarity">
    <text evidence="2 10">Belongs to the MCH family.</text>
</comment>